<reference evidence="2" key="1">
    <citation type="submission" date="2021-01" db="EMBL/GenBank/DDBJ databases">
        <authorList>
            <person name="Corre E."/>
            <person name="Pelletier E."/>
            <person name="Niang G."/>
            <person name="Scheremetjew M."/>
            <person name="Finn R."/>
            <person name="Kale V."/>
            <person name="Holt S."/>
            <person name="Cochrane G."/>
            <person name="Meng A."/>
            <person name="Brown T."/>
            <person name="Cohen L."/>
        </authorList>
    </citation>
    <scope>NUCLEOTIDE SEQUENCE</scope>
    <source>
        <strain evidence="2">CCAP979/52</strain>
    </source>
</reference>
<evidence type="ECO:0000313" key="2">
    <source>
        <dbReference type="EMBL" id="CAD8628535.1"/>
    </source>
</evidence>
<organism evidence="2">
    <name type="scientific">Cryptomonas curvata</name>
    <dbReference type="NCBI Taxonomy" id="233186"/>
    <lineage>
        <taxon>Eukaryota</taxon>
        <taxon>Cryptophyceae</taxon>
        <taxon>Cryptomonadales</taxon>
        <taxon>Cryptomonadaceae</taxon>
        <taxon>Cryptomonas</taxon>
    </lineage>
</organism>
<dbReference type="Pfam" id="PF13614">
    <property type="entry name" value="AAA_31"/>
    <property type="match status" value="1"/>
</dbReference>
<dbReference type="Gene3D" id="3.40.50.300">
    <property type="entry name" value="P-loop containing nucleotide triphosphate hydrolases"/>
    <property type="match status" value="1"/>
</dbReference>
<dbReference type="PANTHER" id="PTHR13696">
    <property type="entry name" value="P-LOOP CONTAINING NUCLEOSIDE TRIPHOSPHATE HYDROLASE"/>
    <property type="match status" value="1"/>
</dbReference>
<evidence type="ECO:0000259" key="1">
    <source>
        <dbReference type="Pfam" id="PF13614"/>
    </source>
</evidence>
<dbReference type="EMBL" id="HBEZ01011287">
    <property type="protein sequence ID" value="CAD8628535.1"/>
    <property type="molecule type" value="Transcribed_RNA"/>
</dbReference>
<dbReference type="AlphaFoldDB" id="A0A7S0QE55"/>
<dbReference type="PANTHER" id="PTHR13696:SF52">
    <property type="entry name" value="PARA FAMILY PROTEIN CT_582"/>
    <property type="match status" value="1"/>
</dbReference>
<dbReference type="InterPro" id="IPR027417">
    <property type="entry name" value="P-loop_NTPase"/>
</dbReference>
<dbReference type="CDD" id="cd02042">
    <property type="entry name" value="ParAB_family"/>
    <property type="match status" value="1"/>
</dbReference>
<accession>A0A7S0QE55</accession>
<proteinExistence type="predicted"/>
<name>A0A7S0QE55_9CRYP</name>
<gene>
    <name evidence="2" type="ORF">CCUR1050_LOCUS6214</name>
</gene>
<sequence>MSAGKRKQPLRAAKYAAQAKLNVKNTLRLALEEDVKGLPDSAPIIVSTFMFKGGVLKTTTSINLASALAGCSDSGFFGKRVLLIDADRQCNATSFFQDYDNEESKKKSRLSPVDQLANAAERHQDFTAKRLAEAAGGGFPAIEGDPYSDKNPIQPAQFVLDKWLQVNGEPVEDIYTAIHPALSGARDRLKAANVIVIEDLKGETNFENRLMLLPGSFNIHLLERKLAANLETDDSKWYFGSFRKVILETARKWKADVVIIDLGPNDGPWNMAMAMSSDYILPPVQADYFSATSVQGFIGLRTTGGSSGLETTKVLPRWSDWVEKHRGTISDRAKTSQLDEDEMTLKSFYKFDKTPRLLPFVVQGYSLETDAQPEIFKADACFIESIRLIVEAQPDLDSRVLESYICDGAGKMVIPLLPKLGHQGVAQNIGVSLMNVTENHLKQYWKDEPDVADDYQSDDTLWEEVTLVKQRFIGLARFILGQQVVSC</sequence>
<dbReference type="InterPro" id="IPR050678">
    <property type="entry name" value="DNA_Partitioning_ATPase"/>
</dbReference>
<protein>
    <recommendedName>
        <fullName evidence="1">AAA domain-containing protein</fullName>
    </recommendedName>
</protein>
<dbReference type="SUPFAM" id="SSF52540">
    <property type="entry name" value="P-loop containing nucleoside triphosphate hydrolases"/>
    <property type="match status" value="1"/>
</dbReference>
<dbReference type="InterPro" id="IPR025669">
    <property type="entry name" value="AAA_dom"/>
</dbReference>
<feature type="domain" description="AAA" evidence="1">
    <location>
        <begin position="46"/>
        <end position="102"/>
    </location>
</feature>